<dbReference type="KEGG" id="bfu:BCIN_08g01170"/>
<evidence type="ECO:0000313" key="3">
    <source>
        <dbReference type="Proteomes" id="UP000001798"/>
    </source>
</evidence>
<dbReference type="AlphaFoldDB" id="A0A384JPT9"/>
<dbReference type="RefSeq" id="XP_024550166.1">
    <property type="nucleotide sequence ID" value="XM_024694377.1"/>
</dbReference>
<dbReference type="PANTHER" id="PTHR35910">
    <property type="entry name" value="2EXR DOMAIN-CONTAINING PROTEIN"/>
    <property type="match status" value="1"/>
</dbReference>
<dbReference type="PANTHER" id="PTHR35910:SF6">
    <property type="entry name" value="2EXR DOMAIN-CONTAINING PROTEIN"/>
    <property type="match status" value="1"/>
</dbReference>
<reference evidence="2 3" key="1">
    <citation type="journal article" date="2011" name="PLoS Genet.">
        <title>Genomic analysis of the necrotrophic fungal pathogens Sclerotinia sclerotiorum and Botrytis cinerea.</title>
        <authorList>
            <person name="Amselem J."/>
            <person name="Cuomo C.A."/>
            <person name="van Kan J.A."/>
            <person name="Viaud M."/>
            <person name="Benito E.P."/>
            <person name="Couloux A."/>
            <person name="Coutinho P.M."/>
            <person name="de Vries R.P."/>
            <person name="Dyer P.S."/>
            <person name="Fillinger S."/>
            <person name="Fournier E."/>
            <person name="Gout L."/>
            <person name="Hahn M."/>
            <person name="Kohn L."/>
            <person name="Lapalu N."/>
            <person name="Plummer K.M."/>
            <person name="Pradier J.M."/>
            <person name="Quevillon E."/>
            <person name="Sharon A."/>
            <person name="Simon A."/>
            <person name="ten Have A."/>
            <person name="Tudzynski B."/>
            <person name="Tudzynski P."/>
            <person name="Wincker P."/>
            <person name="Andrew M."/>
            <person name="Anthouard V."/>
            <person name="Beever R.E."/>
            <person name="Beffa R."/>
            <person name="Benoit I."/>
            <person name="Bouzid O."/>
            <person name="Brault B."/>
            <person name="Chen Z."/>
            <person name="Choquer M."/>
            <person name="Collemare J."/>
            <person name="Cotton P."/>
            <person name="Danchin E.G."/>
            <person name="Da Silva C."/>
            <person name="Gautier A."/>
            <person name="Giraud C."/>
            <person name="Giraud T."/>
            <person name="Gonzalez C."/>
            <person name="Grossetete S."/>
            <person name="Guldener U."/>
            <person name="Henrissat B."/>
            <person name="Howlett B.J."/>
            <person name="Kodira C."/>
            <person name="Kretschmer M."/>
            <person name="Lappartient A."/>
            <person name="Leroch M."/>
            <person name="Levis C."/>
            <person name="Mauceli E."/>
            <person name="Neuveglise C."/>
            <person name="Oeser B."/>
            <person name="Pearson M."/>
            <person name="Poulain J."/>
            <person name="Poussereau N."/>
            <person name="Quesneville H."/>
            <person name="Rascle C."/>
            <person name="Schumacher J."/>
            <person name="Segurens B."/>
            <person name="Sexton A."/>
            <person name="Silva E."/>
            <person name="Sirven C."/>
            <person name="Soanes D.M."/>
            <person name="Talbot N.J."/>
            <person name="Templeton M."/>
            <person name="Yandava C."/>
            <person name="Yarden O."/>
            <person name="Zeng Q."/>
            <person name="Rollins J.A."/>
            <person name="Lebrun M.H."/>
            <person name="Dickman M."/>
        </authorList>
    </citation>
    <scope>NUCLEOTIDE SEQUENCE [LARGE SCALE GENOMIC DNA]</scope>
    <source>
        <strain evidence="2 3">B05.10</strain>
    </source>
</reference>
<dbReference type="EMBL" id="CP009812">
    <property type="protein sequence ID" value="ATZ52374.1"/>
    <property type="molecule type" value="Genomic_DNA"/>
</dbReference>
<reference evidence="2 3" key="2">
    <citation type="journal article" date="2012" name="Eukaryot. Cell">
        <title>Genome update of Botrytis cinerea strains B05.10 and T4.</title>
        <authorList>
            <person name="Staats M."/>
            <person name="van Kan J.A."/>
        </authorList>
    </citation>
    <scope>NUCLEOTIDE SEQUENCE [LARGE SCALE GENOMIC DNA]</scope>
    <source>
        <strain evidence="2 3">B05.10</strain>
    </source>
</reference>
<gene>
    <name evidence="2" type="ORF">BCIN_08g01170</name>
</gene>
<protein>
    <recommendedName>
        <fullName evidence="1">2EXR domain-containing protein</fullName>
    </recommendedName>
</protein>
<dbReference type="GeneID" id="36394379"/>
<reference evidence="2 3" key="3">
    <citation type="journal article" date="2017" name="Mol. Plant Pathol.">
        <title>A gapless genome sequence of the fungus Botrytis cinerea.</title>
        <authorList>
            <person name="Van Kan J.A."/>
            <person name="Stassen J.H."/>
            <person name="Mosbach A."/>
            <person name="Van Der Lee T.A."/>
            <person name="Faino L."/>
            <person name="Farmer A.D."/>
            <person name="Papasotiriou D.G."/>
            <person name="Zhou S."/>
            <person name="Seidl M.F."/>
            <person name="Cottam E."/>
            <person name="Edel D."/>
            <person name="Hahn M."/>
            <person name="Schwartz D.C."/>
            <person name="Dietrich R.A."/>
            <person name="Widdison S."/>
            <person name="Scalliet G."/>
        </authorList>
    </citation>
    <scope>NUCLEOTIDE SEQUENCE [LARGE SCALE GENOMIC DNA]</scope>
    <source>
        <strain evidence="2 3">B05.10</strain>
    </source>
</reference>
<dbReference type="Pfam" id="PF20150">
    <property type="entry name" value="2EXR"/>
    <property type="match status" value="1"/>
</dbReference>
<name>A0A384JPT9_BOTFB</name>
<dbReference type="OrthoDB" id="3513892at2759"/>
<evidence type="ECO:0000259" key="1">
    <source>
        <dbReference type="Pfam" id="PF20150"/>
    </source>
</evidence>
<evidence type="ECO:0000313" key="2">
    <source>
        <dbReference type="EMBL" id="ATZ52374.1"/>
    </source>
</evidence>
<dbReference type="VEuPathDB" id="FungiDB:Bcin08g01170"/>
<organism evidence="2 3">
    <name type="scientific">Botryotinia fuckeliana (strain B05.10)</name>
    <name type="common">Noble rot fungus</name>
    <name type="synonym">Botrytis cinerea</name>
    <dbReference type="NCBI Taxonomy" id="332648"/>
    <lineage>
        <taxon>Eukaryota</taxon>
        <taxon>Fungi</taxon>
        <taxon>Dikarya</taxon>
        <taxon>Ascomycota</taxon>
        <taxon>Pezizomycotina</taxon>
        <taxon>Leotiomycetes</taxon>
        <taxon>Helotiales</taxon>
        <taxon>Sclerotiniaceae</taxon>
        <taxon>Botrytis</taxon>
    </lineage>
</organism>
<proteinExistence type="predicted"/>
<dbReference type="InterPro" id="IPR045518">
    <property type="entry name" value="2EXR"/>
</dbReference>
<accession>A0A384JPT9</accession>
<keyword evidence="3" id="KW-1185">Reference proteome</keyword>
<sequence length="230" mass="26757">MSTTITSTTTTSSFLALPSELRLKIWSNLLPGPRTLPIRYSRIYKSYYTPVPTSVLLSISSETRTLFLEHYSLLHLNPSYNSTIYINFALDTLCFDHEECSPVGDLAMDFKNCTQKDLIERVDIDVHLWEIMRLFRFDALAEIKYLHGLRNLTFVLTKSDVELNNGEEDEASNMRARTRDVWGARMIIEGQTMDREISQCQWYVSMVKWEVEHGDHQWTDCKPNVQMCII</sequence>
<dbReference type="Proteomes" id="UP000001798">
    <property type="component" value="Chromosome 8"/>
</dbReference>
<feature type="domain" description="2EXR" evidence="1">
    <location>
        <begin position="13"/>
        <end position="93"/>
    </location>
</feature>